<reference evidence="1" key="1">
    <citation type="journal article" date="2021" name="Proc. Natl. Acad. Sci. U.S.A.">
        <title>A Catalog of Tens of Thousands of Viruses from Human Metagenomes Reveals Hidden Associations with Chronic Diseases.</title>
        <authorList>
            <person name="Tisza M.J."/>
            <person name="Buck C.B."/>
        </authorList>
    </citation>
    <scope>NUCLEOTIDE SEQUENCE</scope>
    <source>
        <strain evidence="1">CtiVc2</strain>
    </source>
</reference>
<sequence>MHPSFLLQGGNMTPTDICNMALSLINGGRIYGLDEETETARQCRLHYDATRKMLLSQYEWNFARKREECVLSEHKLAGYEFVYAYPEKCIRILGVIPKGERFRTDRQKEYDVFSFDDNTKYIVSDVPLAYIDYVYDVQDIDVFSPVFVQALKSKMGSELAMPLTGNSGLFDQCYKLYQAATQEAKSLSAKERRQDMPYISNYVKARSW</sequence>
<evidence type="ECO:0000313" key="1">
    <source>
        <dbReference type="EMBL" id="DAF47740.1"/>
    </source>
</evidence>
<accession>A0A8S5S9L2</accession>
<name>A0A8S5S9L2_9CAUD</name>
<proteinExistence type="predicted"/>
<dbReference type="EMBL" id="BK032558">
    <property type="protein sequence ID" value="DAF47740.1"/>
    <property type="molecule type" value="Genomic_DNA"/>
</dbReference>
<protein>
    <submittedName>
        <fullName evidence="1">Tail tubular protein</fullName>
    </submittedName>
</protein>
<organism evidence="1">
    <name type="scientific">Podoviridae sp. ctiVc2</name>
    <dbReference type="NCBI Taxonomy" id="2827745"/>
    <lineage>
        <taxon>Viruses</taxon>
        <taxon>Duplodnaviria</taxon>
        <taxon>Heunggongvirae</taxon>
        <taxon>Uroviricota</taxon>
        <taxon>Caudoviricetes</taxon>
    </lineage>
</organism>